<evidence type="ECO:0000313" key="4">
    <source>
        <dbReference type="Proteomes" id="UP001324380"/>
    </source>
</evidence>
<dbReference type="RefSeq" id="WP_321565775.1">
    <property type="nucleotide sequence ID" value="NZ_CP139558.1"/>
</dbReference>
<keyword evidence="4" id="KW-1185">Reference proteome</keyword>
<reference evidence="3 4" key="1">
    <citation type="submission" date="2023-11" db="EMBL/GenBank/DDBJ databases">
        <title>Analysis of the Genomes of Mucilaginibacter gossypii cycad 4 and M. sabulilitoris SNA2: microbes with the potential for plant growth promotion.</title>
        <authorList>
            <person name="Hirsch A.M."/>
            <person name="Humm E."/>
            <person name="Rubbi M."/>
            <person name="Del Vecchio G."/>
            <person name="Ha S.M."/>
            <person name="Pellegrini M."/>
            <person name="Gunsalus R.P."/>
        </authorList>
    </citation>
    <scope>NUCLEOTIDE SEQUENCE [LARGE SCALE GENOMIC DNA]</scope>
    <source>
        <strain evidence="3 4">SNA2</strain>
    </source>
</reference>
<sequence>MRILLFTFFIILAASVSGAQTISRDSAMVESASTDAKNFKLDGSNFKKFKAHHFPATSDYFKPTPLNVSDTTFLKDSTYVKTFRQLAYNKTLHRRTTGHSVLLIGGISVAVVAIVGLIALGSSSWGNQ</sequence>
<evidence type="ECO:0008006" key="5">
    <source>
        <dbReference type="Google" id="ProtNLM"/>
    </source>
</evidence>
<name>A0ABZ0TWZ8_9SPHI</name>
<evidence type="ECO:0000256" key="2">
    <source>
        <dbReference type="SAM" id="SignalP"/>
    </source>
</evidence>
<feature type="transmembrane region" description="Helical" evidence="1">
    <location>
        <begin position="101"/>
        <end position="120"/>
    </location>
</feature>
<proteinExistence type="predicted"/>
<feature type="chain" id="PRO_5046645310" description="RxLR effector protein" evidence="2">
    <location>
        <begin position="20"/>
        <end position="128"/>
    </location>
</feature>
<feature type="signal peptide" evidence="2">
    <location>
        <begin position="1"/>
        <end position="19"/>
    </location>
</feature>
<evidence type="ECO:0000256" key="1">
    <source>
        <dbReference type="SAM" id="Phobius"/>
    </source>
</evidence>
<accession>A0ABZ0TWZ8</accession>
<evidence type="ECO:0000313" key="3">
    <source>
        <dbReference type="EMBL" id="WPU96683.1"/>
    </source>
</evidence>
<gene>
    <name evidence="3" type="ORF">SNE25_14255</name>
</gene>
<dbReference type="Proteomes" id="UP001324380">
    <property type="component" value="Chromosome"/>
</dbReference>
<dbReference type="EMBL" id="CP139558">
    <property type="protein sequence ID" value="WPU96683.1"/>
    <property type="molecule type" value="Genomic_DNA"/>
</dbReference>
<protein>
    <recommendedName>
        <fullName evidence="5">RxLR effector protein</fullName>
    </recommendedName>
</protein>
<keyword evidence="1" id="KW-1133">Transmembrane helix</keyword>
<keyword evidence="2" id="KW-0732">Signal</keyword>
<organism evidence="3 4">
    <name type="scientific">Mucilaginibacter sabulilitoris</name>
    <dbReference type="NCBI Taxonomy" id="1173583"/>
    <lineage>
        <taxon>Bacteria</taxon>
        <taxon>Pseudomonadati</taxon>
        <taxon>Bacteroidota</taxon>
        <taxon>Sphingobacteriia</taxon>
        <taxon>Sphingobacteriales</taxon>
        <taxon>Sphingobacteriaceae</taxon>
        <taxon>Mucilaginibacter</taxon>
    </lineage>
</organism>
<keyword evidence="1" id="KW-0812">Transmembrane</keyword>
<keyword evidence="1" id="KW-0472">Membrane</keyword>